<reference evidence="8" key="1">
    <citation type="journal article" date="2014" name="Int. J. Syst. Evol. Microbiol.">
        <title>Complete genome sequence of Corynebacterium casei LMG S-19264T (=DSM 44701T), isolated from a smear-ripened cheese.</title>
        <authorList>
            <consortium name="US DOE Joint Genome Institute (JGI-PGF)"/>
            <person name="Walter F."/>
            <person name="Albersmeier A."/>
            <person name="Kalinowski J."/>
            <person name="Ruckert C."/>
        </authorList>
    </citation>
    <scope>NUCLEOTIDE SEQUENCE</scope>
    <source>
        <strain evidence="8">JCM 10088</strain>
    </source>
</reference>
<evidence type="ECO:0000313" key="9">
    <source>
        <dbReference type="Proteomes" id="UP000610960"/>
    </source>
</evidence>
<gene>
    <name evidence="8" type="ORF">GCM10007981_02590</name>
</gene>
<dbReference type="EMBL" id="BMNL01000001">
    <property type="protein sequence ID" value="GGP19332.1"/>
    <property type="molecule type" value="Genomic_DNA"/>
</dbReference>
<sequence>MPYRLIAIKADERRWWEETGDWLGPLDAAVDLNKRLQTWRMKPLDPGIPFLVSWGRLVGGNFIGVHRAVAVFRSPQTGALHVSAMGGAAYRFMRTGVNGLVIIGKFNKPTLILIGSKAGKLSVEFQEVDLDRLWGYGGRTGIESAKQFLLDNYWDFIYEHKARPIVTGPGAASTIMGAIASYEVDYAKKAYKLGAEDFAARAGGGSALVRGHNVAAMLLGGDSEVGGPKMGDIDKIFIQKLGKTYIQVLNEKTIKYRFDPQLGTGGTFGVNYVHYRELIPMFNFQSIYLPLEERRKWSDAAIEHFWKPFQEEAFVKSRSWYNCGEPCPVVCKKVWRGKKIDYEPLNAVGPYIGVFTLGSAVKVADMVDNYGLDTIEVGYDLGLAFEAVDRGLIEPEEAGLSGRPVMNPLVYDVSSSELNASLAEEGVRSLMSGVGLLGRIGAIGLRRAAEEAGVVDYAVYVPLGDSNYMTPNYYWAPGMVAPIYMLGRYWTNYNPTFMDPVDFAKSVYSRALMELMIDEAGACRFHRGWLEPTLKEVYGLVGVDVDVDKFAAAVYREFADYAQKAGSTPRFWESKRTRDMVTTMASELGAKDWAGKDPLEWYEKFKTAFDGLVYGGPNR</sequence>
<dbReference type="GO" id="GO:0046872">
    <property type="term" value="F:metal ion binding"/>
    <property type="evidence" value="ECO:0007669"/>
    <property type="project" value="UniProtKB-KW"/>
</dbReference>
<evidence type="ECO:0000256" key="2">
    <source>
        <dbReference type="ARBA" id="ARBA00011032"/>
    </source>
</evidence>
<keyword evidence="9" id="KW-1185">Reference proteome</keyword>
<dbReference type="Gene3D" id="1.10.569.10">
    <property type="entry name" value="Aldehyde Ferredoxin Oxidoreductase Protein, subunit A, domain 2"/>
    <property type="match status" value="1"/>
</dbReference>
<keyword evidence="3" id="KW-0004">4Fe-4S</keyword>
<protein>
    <submittedName>
        <fullName evidence="8">Aldehyde ferredoxin oxidoreductase</fullName>
    </submittedName>
</protein>
<dbReference type="GO" id="GO:0009055">
    <property type="term" value="F:electron transfer activity"/>
    <property type="evidence" value="ECO:0007669"/>
    <property type="project" value="InterPro"/>
</dbReference>
<evidence type="ECO:0000256" key="5">
    <source>
        <dbReference type="ARBA" id="ARBA00023004"/>
    </source>
</evidence>
<dbReference type="Pfam" id="PF01314">
    <property type="entry name" value="AFOR_C"/>
    <property type="match status" value="1"/>
</dbReference>
<dbReference type="InterPro" id="IPR013983">
    <property type="entry name" value="Ald_Fedxn_OxRdtase_N"/>
</dbReference>
<dbReference type="RefSeq" id="WP_188595663.1">
    <property type="nucleotide sequence ID" value="NZ_BMNL01000001.1"/>
</dbReference>
<dbReference type="InterPro" id="IPR036503">
    <property type="entry name" value="Ald_Fedxn_OxRdtase_N_sf"/>
</dbReference>
<evidence type="ECO:0000259" key="7">
    <source>
        <dbReference type="SMART" id="SM00790"/>
    </source>
</evidence>
<dbReference type="SMART" id="SM00790">
    <property type="entry name" value="AFOR_N"/>
    <property type="match status" value="1"/>
</dbReference>
<evidence type="ECO:0000313" key="8">
    <source>
        <dbReference type="EMBL" id="GGP19332.1"/>
    </source>
</evidence>
<dbReference type="OrthoDB" id="84495at2157"/>
<comment type="caution">
    <text evidence="8">The sequence shown here is derived from an EMBL/GenBank/DDBJ whole genome shotgun (WGS) entry which is preliminary data.</text>
</comment>
<comment type="cofactor">
    <cofactor evidence="1">
        <name>[4Fe-4S] cluster</name>
        <dbReference type="ChEBI" id="CHEBI:49883"/>
    </cofactor>
</comment>
<dbReference type="Pfam" id="PF02730">
    <property type="entry name" value="AFOR_N"/>
    <property type="match status" value="1"/>
</dbReference>
<proteinExistence type="inferred from homology"/>
<dbReference type="AlphaFoldDB" id="A0A830GTT6"/>
<dbReference type="GO" id="GO:0016625">
    <property type="term" value="F:oxidoreductase activity, acting on the aldehyde or oxo group of donors, iron-sulfur protein as acceptor"/>
    <property type="evidence" value="ECO:0007669"/>
    <property type="project" value="InterPro"/>
</dbReference>
<dbReference type="InterPro" id="IPR001203">
    <property type="entry name" value="OxRdtase_Ald_Fedxn_C"/>
</dbReference>
<dbReference type="Gene3D" id="3.60.9.10">
    <property type="entry name" value="Aldehyde ferredoxin oxidoreductase, N-terminal domain"/>
    <property type="match status" value="1"/>
</dbReference>
<dbReference type="GO" id="GO:0051539">
    <property type="term" value="F:4 iron, 4 sulfur cluster binding"/>
    <property type="evidence" value="ECO:0007669"/>
    <property type="project" value="UniProtKB-KW"/>
</dbReference>
<dbReference type="InterPro" id="IPR013984">
    <property type="entry name" value="Ald_Fedxn_OxRdtase_dom2"/>
</dbReference>
<evidence type="ECO:0000256" key="4">
    <source>
        <dbReference type="ARBA" id="ARBA00022723"/>
    </source>
</evidence>
<accession>A0A830GTT6</accession>
<name>A0A830GTT6_9CREN</name>
<evidence type="ECO:0000256" key="6">
    <source>
        <dbReference type="ARBA" id="ARBA00023014"/>
    </source>
</evidence>
<feature type="domain" description="Aldehyde ferredoxin oxidoreductase N-terminal" evidence="7">
    <location>
        <begin position="1"/>
        <end position="223"/>
    </location>
</feature>
<dbReference type="SUPFAM" id="SSF48310">
    <property type="entry name" value="Aldehyde ferredoxin oxidoreductase, C-terminal domains"/>
    <property type="match status" value="1"/>
</dbReference>
<dbReference type="InterPro" id="IPR036021">
    <property type="entry name" value="Tungsten_al_ferr_oxy-like_C"/>
</dbReference>
<dbReference type="PANTHER" id="PTHR30038:SF7">
    <property type="entry name" value="TUNGSTEN-CONTAINING GLYCERALDEHYDE-3-PHOSPHATE:FERREDOXIN OXIDOREDUCTASE"/>
    <property type="match status" value="1"/>
</dbReference>
<comment type="similarity">
    <text evidence="2">Belongs to the AOR/FOR family.</text>
</comment>
<reference evidence="8" key="2">
    <citation type="submission" date="2020-09" db="EMBL/GenBank/DDBJ databases">
        <authorList>
            <person name="Sun Q."/>
            <person name="Ohkuma M."/>
        </authorList>
    </citation>
    <scope>NUCLEOTIDE SEQUENCE</scope>
    <source>
        <strain evidence="8">JCM 10088</strain>
    </source>
</reference>
<keyword evidence="6" id="KW-0411">Iron-sulfur</keyword>
<dbReference type="SUPFAM" id="SSF56228">
    <property type="entry name" value="Aldehyde ferredoxin oxidoreductase, N-terminal domain"/>
    <property type="match status" value="1"/>
</dbReference>
<dbReference type="PANTHER" id="PTHR30038">
    <property type="entry name" value="ALDEHYDE FERREDOXIN OXIDOREDUCTASE"/>
    <property type="match status" value="1"/>
</dbReference>
<evidence type="ECO:0000256" key="3">
    <source>
        <dbReference type="ARBA" id="ARBA00022485"/>
    </source>
</evidence>
<keyword evidence="5" id="KW-0408">Iron</keyword>
<keyword evidence="4" id="KW-0479">Metal-binding</keyword>
<organism evidence="8 9">
    <name type="scientific">Thermocladium modestius</name>
    <dbReference type="NCBI Taxonomy" id="62609"/>
    <lineage>
        <taxon>Archaea</taxon>
        <taxon>Thermoproteota</taxon>
        <taxon>Thermoprotei</taxon>
        <taxon>Thermoproteales</taxon>
        <taxon>Thermoproteaceae</taxon>
        <taxon>Thermocladium</taxon>
    </lineage>
</organism>
<dbReference type="InterPro" id="IPR051919">
    <property type="entry name" value="W-dependent_AOR"/>
</dbReference>
<evidence type="ECO:0000256" key="1">
    <source>
        <dbReference type="ARBA" id="ARBA00001966"/>
    </source>
</evidence>
<dbReference type="Proteomes" id="UP000610960">
    <property type="component" value="Unassembled WGS sequence"/>
</dbReference>